<organism evidence="1 2">
    <name type="scientific">Celeribacter halophilus</name>
    <dbReference type="NCBI Taxonomy" id="576117"/>
    <lineage>
        <taxon>Bacteria</taxon>
        <taxon>Pseudomonadati</taxon>
        <taxon>Pseudomonadota</taxon>
        <taxon>Alphaproteobacteria</taxon>
        <taxon>Rhodobacterales</taxon>
        <taxon>Roseobacteraceae</taxon>
        <taxon>Celeribacter</taxon>
    </lineage>
</organism>
<evidence type="ECO:0000313" key="1">
    <source>
        <dbReference type="EMBL" id="MDO6456081.1"/>
    </source>
</evidence>
<dbReference type="EMBL" id="JAUOPJ010000002">
    <property type="protein sequence ID" value="MDO6456081.1"/>
    <property type="molecule type" value="Genomic_DNA"/>
</dbReference>
<dbReference type="Proteomes" id="UP001169823">
    <property type="component" value="Unassembled WGS sequence"/>
</dbReference>
<proteinExistence type="predicted"/>
<evidence type="ECO:0000313" key="2">
    <source>
        <dbReference type="Proteomes" id="UP001169823"/>
    </source>
</evidence>
<comment type="caution">
    <text evidence="1">The sequence shown here is derived from an EMBL/GenBank/DDBJ whole genome shotgun (WGS) entry which is preliminary data.</text>
</comment>
<sequence length="55" mass="6201">MKKVIAISIANTPRLGQVRHGAAENLTCSAYEKLPALHEFHRKSLQYNREQGPRA</sequence>
<accession>A0AAW7XPC0</accession>
<name>A0AAW7XPC0_9RHOB</name>
<protein>
    <submittedName>
        <fullName evidence="1">Uncharacterized protein</fullName>
    </submittedName>
</protein>
<reference evidence="1" key="1">
    <citation type="submission" date="2023-07" db="EMBL/GenBank/DDBJ databases">
        <title>Genome content predicts the carbon catabolic preferences of heterotrophic bacteria.</title>
        <authorList>
            <person name="Gralka M."/>
        </authorList>
    </citation>
    <scope>NUCLEOTIDE SEQUENCE</scope>
    <source>
        <strain evidence="1">I2M02</strain>
    </source>
</reference>
<gene>
    <name evidence="1" type="ORF">Q4494_03240</name>
</gene>
<dbReference type="RefSeq" id="WP_303494227.1">
    <property type="nucleotide sequence ID" value="NZ_JAUOPJ010000002.1"/>
</dbReference>
<dbReference type="AlphaFoldDB" id="A0AAW7XPC0"/>